<feature type="transmembrane region" description="Helical" evidence="1">
    <location>
        <begin position="115"/>
        <end position="136"/>
    </location>
</feature>
<keyword evidence="1" id="KW-0812">Transmembrane</keyword>
<evidence type="ECO:0000313" key="2">
    <source>
        <dbReference type="EMBL" id="OGI66138.1"/>
    </source>
</evidence>
<proteinExistence type="predicted"/>
<keyword evidence="1" id="KW-0472">Membrane</keyword>
<reference evidence="2 3" key="1">
    <citation type="journal article" date="2016" name="Nat. Commun.">
        <title>Thousands of microbial genomes shed light on interconnected biogeochemical processes in an aquifer system.</title>
        <authorList>
            <person name="Anantharaman K."/>
            <person name="Brown C.T."/>
            <person name="Hug L.A."/>
            <person name="Sharon I."/>
            <person name="Castelle C.J."/>
            <person name="Probst A.J."/>
            <person name="Thomas B.C."/>
            <person name="Singh A."/>
            <person name="Wilkins M.J."/>
            <person name="Karaoz U."/>
            <person name="Brodie E.L."/>
            <person name="Williams K.H."/>
            <person name="Hubbard S.S."/>
            <person name="Banfield J.F."/>
        </authorList>
    </citation>
    <scope>NUCLEOTIDE SEQUENCE [LARGE SCALE GENOMIC DNA]</scope>
</reference>
<evidence type="ECO:0000256" key="1">
    <source>
        <dbReference type="SAM" id="Phobius"/>
    </source>
</evidence>
<accession>A0A1F6V933</accession>
<feature type="transmembrane region" description="Helical" evidence="1">
    <location>
        <begin position="17"/>
        <end position="34"/>
    </location>
</feature>
<dbReference type="EMBL" id="MFTP01000003">
    <property type="protein sequence ID" value="OGI66138.1"/>
    <property type="molecule type" value="Genomic_DNA"/>
</dbReference>
<protein>
    <submittedName>
        <fullName evidence="2">Uncharacterized protein</fullName>
    </submittedName>
</protein>
<feature type="transmembrane region" description="Helical" evidence="1">
    <location>
        <begin position="157"/>
        <end position="174"/>
    </location>
</feature>
<dbReference type="AlphaFoldDB" id="A0A1F6V933"/>
<gene>
    <name evidence="2" type="ORF">A2647_03115</name>
</gene>
<keyword evidence="1" id="KW-1133">Transmembrane helix</keyword>
<dbReference type="Proteomes" id="UP000177370">
    <property type="component" value="Unassembled WGS sequence"/>
</dbReference>
<sequence>MIIKDENKLRLRTTSKILVLGFIFILIGFFSPSLDVNAVEQYGTCNWVEAEQKRKEENYLQANCLAKGNTATWVGYYYPLAPLPGLGNREDGGIDTAQIDSTGKSIALGAYLNTMIKIIIGIAAILSVVMIVIGGIEYMTSELISSKEAGKETIKNALFGLLVALGAYALLNTINPDLLKSDLDVPGVTVTVDLEADVPQTYDPATRKYANGALFNAPWNDTVGGITPACTTETGTGCLPRSVTAKQPECSTIGQQNCTSTRGLNTSNLRTIQYGCGCNVLITGGTEWWLHGGRSGSTTHQSGSTTVDLRTTPELTRYLMGGTTAPVAGRRYPTPVGSALFEGNHWHIGP</sequence>
<evidence type="ECO:0000313" key="3">
    <source>
        <dbReference type="Proteomes" id="UP000177370"/>
    </source>
</evidence>
<comment type="caution">
    <text evidence="2">The sequence shown here is derived from an EMBL/GenBank/DDBJ whole genome shotgun (WGS) entry which is preliminary data.</text>
</comment>
<organism evidence="2 3">
    <name type="scientific">Candidatus Nomurabacteria bacterium RIFCSPHIGHO2_01_FULL_40_24b</name>
    <dbReference type="NCBI Taxonomy" id="1801739"/>
    <lineage>
        <taxon>Bacteria</taxon>
        <taxon>Candidatus Nomuraibacteriota</taxon>
    </lineage>
</organism>
<name>A0A1F6V933_9BACT</name>